<name>A0A3G9GAG5_9CAUL</name>
<dbReference type="GO" id="GO:0003989">
    <property type="term" value="F:acetyl-CoA carboxylase activity"/>
    <property type="evidence" value="ECO:0007669"/>
    <property type="project" value="InterPro"/>
</dbReference>
<evidence type="ECO:0000313" key="12">
    <source>
        <dbReference type="Proteomes" id="UP000278756"/>
    </source>
</evidence>
<feature type="domain" description="Lipoyl-binding" evidence="10">
    <location>
        <begin position="89"/>
        <end position="165"/>
    </location>
</feature>
<evidence type="ECO:0000259" key="10">
    <source>
        <dbReference type="PROSITE" id="PS50968"/>
    </source>
</evidence>
<dbReference type="OrthoDB" id="9811735at2"/>
<evidence type="ECO:0000256" key="4">
    <source>
        <dbReference type="ARBA" id="ARBA00022516"/>
    </source>
</evidence>
<evidence type="ECO:0000313" key="11">
    <source>
        <dbReference type="EMBL" id="BBF82343.1"/>
    </source>
</evidence>
<dbReference type="Proteomes" id="UP000278756">
    <property type="component" value="Chromosome 2"/>
</dbReference>
<dbReference type="PROSITE" id="PS00188">
    <property type="entry name" value="BIOTIN"/>
    <property type="match status" value="1"/>
</dbReference>
<comment type="function">
    <text evidence="1 9">This protein is a component of the acetyl coenzyme A carboxylase complex; first, biotin carboxylase catalyzes the carboxylation of the carrier protein and then the transcarboxylase transfers the carboxyl group to form malonyl-CoA.</text>
</comment>
<reference evidence="12" key="1">
    <citation type="journal article" date="2017" name="Biotechnol. Biofuels">
        <title>Evaluation of environmental bacterial communities as a factor affecting the growth of duckweed Lemna minor.</title>
        <authorList>
            <person name="Ishizawa H."/>
            <person name="Kuroda M."/>
            <person name="Morikawa M."/>
            <person name="Ike M."/>
        </authorList>
    </citation>
    <scope>NUCLEOTIDE SEQUENCE [LARGE SCALE GENOMIC DNA]</scope>
    <source>
        <strain evidence="12">M6</strain>
    </source>
</reference>
<dbReference type="FunFam" id="2.40.50.100:FF:000003">
    <property type="entry name" value="Acetyl-CoA carboxylase biotin carboxyl carrier protein"/>
    <property type="match status" value="1"/>
</dbReference>
<comment type="pathway">
    <text evidence="2 9">Lipid metabolism; fatty acid biosynthesis.</text>
</comment>
<protein>
    <recommendedName>
        <fullName evidence="3 9">Biotin carboxyl carrier protein of acetyl-CoA carboxylase</fullName>
    </recommendedName>
</protein>
<proteinExistence type="predicted"/>
<keyword evidence="5 9" id="KW-0276">Fatty acid metabolism</keyword>
<accession>A0A3G9GAG5</accession>
<evidence type="ECO:0000256" key="6">
    <source>
        <dbReference type="ARBA" id="ARBA00023098"/>
    </source>
</evidence>
<keyword evidence="7 9" id="KW-0275">Fatty acid biosynthesis</keyword>
<sequence length="165" mass="16952">MSSQKPVDPIDPRLIRKLADILKETELTEIEVEQGELKIRVARTLTAAPVAAPLTTYAAQVAAPAPVAAPAAAAPVAAPAAAEAPKAAKDALKSPMVGTVYLSPQPGAATFVKVGDKVKAGQTLLIIEAMKTMNPIPAPKDGTVSEILVSDAQPVEFGEGLVVID</sequence>
<evidence type="ECO:0000256" key="1">
    <source>
        <dbReference type="ARBA" id="ARBA00003761"/>
    </source>
</evidence>
<dbReference type="SUPFAM" id="SSF51230">
    <property type="entry name" value="Single hybrid motif"/>
    <property type="match status" value="1"/>
</dbReference>
<dbReference type="Pfam" id="PF00364">
    <property type="entry name" value="Biotin_lipoyl"/>
    <property type="match status" value="1"/>
</dbReference>
<dbReference type="RefSeq" id="WP_126423933.1">
    <property type="nucleotide sequence ID" value="NZ_AP018828.1"/>
</dbReference>
<gene>
    <name evidence="11" type="ORF">EM6_2979</name>
</gene>
<evidence type="ECO:0000256" key="2">
    <source>
        <dbReference type="ARBA" id="ARBA00005194"/>
    </source>
</evidence>
<dbReference type="EMBL" id="AP018828">
    <property type="protein sequence ID" value="BBF82343.1"/>
    <property type="molecule type" value="Genomic_DNA"/>
</dbReference>
<dbReference type="NCBIfam" id="TIGR00531">
    <property type="entry name" value="BCCP"/>
    <property type="match status" value="1"/>
</dbReference>
<keyword evidence="8 9" id="KW-0092">Biotin</keyword>
<keyword evidence="4 9" id="KW-0444">Lipid biosynthesis</keyword>
<evidence type="ECO:0000256" key="3">
    <source>
        <dbReference type="ARBA" id="ARBA00017562"/>
    </source>
</evidence>
<dbReference type="InterPro" id="IPR050709">
    <property type="entry name" value="Biotin_Carboxyl_Carrier/Decarb"/>
</dbReference>
<evidence type="ECO:0000256" key="8">
    <source>
        <dbReference type="ARBA" id="ARBA00023267"/>
    </source>
</evidence>
<dbReference type="GO" id="GO:0009317">
    <property type="term" value="C:acetyl-CoA carboxylase complex"/>
    <property type="evidence" value="ECO:0007669"/>
    <property type="project" value="InterPro"/>
</dbReference>
<dbReference type="InterPro" id="IPR001882">
    <property type="entry name" value="Biotin_BS"/>
</dbReference>
<dbReference type="InterPro" id="IPR001249">
    <property type="entry name" value="AcCoA_biotinCC"/>
</dbReference>
<dbReference type="CDD" id="cd06850">
    <property type="entry name" value="biotinyl_domain"/>
    <property type="match status" value="1"/>
</dbReference>
<reference evidence="12" key="2">
    <citation type="journal article" date="2017" name="Plant Physiol. Biochem.">
        <title>Differential oxidative and antioxidative response of duckweed Lemna minor toward plant growth promoting/inhibiting bacteria.</title>
        <authorList>
            <person name="Ishizawa H."/>
            <person name="Kuroda M."/>
            <person name="Morikawa M."/>
            <person name="Ike M."/>
        </authorList>
    </citation>
    <scope>NUCLEOTIDE SEQUENCE [LARGE SCALE GENOMIC DNA]</scope>
    <source>
        <strain evidence="12">M6</strain>
    </source>
</reference>
<dbReference type="AlphaFoldDB" id="A0A3G9GAG5"/>
<dbReference type="InterPro" id="IPR011053">
    <property type="entry name" value="Single_hybrid_motif"/>
</dbReference>
<evidence type="ECO:0000256" key="5">
    <source>
        <dbReference type="ARBA" id="ARBA00022832"/>
    </source>
</evidence>
<dbReference type="GO" id="GO:0006633">
    <property type="term" value="P:fatty acid biosynthetic process"/>
    <property type="evidence" value="ECO:0007669"/>
    <property type="project" value="UniProtKB-UniPathway"/>
</dbReference>
<evidence type="ECO:0000256" key="7">
    <source>
        <dbReference type="ARBA" id="ARBA00023160"/>
    </source>
</evidence>
<dbReference type="PRINTS" id="PR01071">
    <property type="entry name" value="ACOABIOTINCC"/>
</dbReference>
<dbReference type="InterPro" id="IPR000089">
    <property type="entry name" value="Biotin_lipoyl"/>
</dbReference>
<dbReference type="PANTHER" id="PTHR45266">
    <property type="entry name" value="OXALOACETATE DECARBOXYLASE ALPHA CHAIN"/>
    <property type="match status" value="1"/>
</dbReference>
<dbReference type="Gene3D" id="2.40.50.100">
    <property type="match status" value="1"/>
</dbReference>
<dbReference type="UniPathway" id="UPA00094"/>
<dbReference type="PROSITE" id="PS50968">
    <property type="entry name" value="BIOTINYL_LIPOYL"/>
    <property type="match status" value="1"/>
</dbReference>
<organism evidence="11 12">
    <name type="scientific">Asticcacaulis excentricus</name>
    <dbReference type="NCBI Taxonomy" id="78587"/>
    <lineage>
        <taxon>Bacteria</taxon>
        <taxon>Pseudomonadati</taxon>
        <taxon>Pseudomonadota</taxon>
        <taxon>Alphaproteobacteria</taxon>
        <taxon>Caulobacterales</taxon>
        <taxon>Caulobacteraceae</taxon>
        <taxon>Asticcacaulis</taxon>
    </lineage>
</organism>
<dbReference type="PANTHER" id="PTHR45266:SF3">
    <property type="entry name" value="OXALOACETATE DECARBOXYLASE ALPHA CHAIN"/>
    <property type="match status" value="1"/>
</dbReference>
<evidence type="ECO:0000256" key="9">
    <source>
        <dbReference type="RuleBase" id="RU364072"/>
    </source>
</evidence>
<keyword evidence="6 9" id="KW-0443">Lipid metabolism</keyword>